<dbReference type="EMBL" id="CP114735">
    <property type="protein sequence ID" value="WAZ72918.1"/>
    <property type="molecule type" value="Genomic_DNA"/>
</dbReference>
<protein>
    <submittedName>
        <fullName evidence="2">DUF228 domain-containing protein</fullName>
    </submittedName>
</protein>
<name>A0AAX3JQ79_9SPIR</name>
<dbReference type="Proteomes" id="UP001164513">
    <property type="component" value="Plasmid pZSt-cp30-1"/>
</dbReference>
<geneLocation type="plasmid" evidence="2 3">
    <name>pZSt-cp30-1</name>
</geneLocation>
<dbReference type="InterPro" id="IPR004239">
    <property type="entry name" value="DUF228"/>
</dbReference>
<sequence length="311" mass="34962">MTNKEPKTSLIPKLEKESPESDIYSSMDDTQILEALKQLEQEQSQLTTTHTEGGRRRGKRHAPVLETEQGKTLKECLLKLKKYSKSFNYEEKAVFKPQTDFRDKNITFDALCTTVSSSTDKLEEYTAIGFPYKRAVKLKVDTTKLDSISVEVSDGKNMYGICIDIDEYSNVATVIPITNNFQGYVVASSSSGINIGDKLDFDSYGRVIKASSYSQASINAMALSSIHTLQLTDDEKPIFLDIYADITINAGSSNYIKKVTLEYSSQSQKSTIYYYSARNAFIDILCPVLRGWYIQKRGYISGNRVPVLVKL</sequence>
<dbReference type="RefSeq" id="WP_269512498.1">
    <property type="nucleotide sequence ID" value="NZ_CP114735.1"/>
</dbReference>
<dbReference type="AlphaFoldDB" id="A0AAX3JQ79"/>
<evidence type="ECO:0000313" key="3">
    <source>
        <dbReference type="Proteomes" id="UP001164513"/>
    </source>
</evidence>
<reference evidence="2" key="1">
    <citation type="submission" date="2022-12" db="EMBL/GenBank/DDBJ databases">
        <title>B. miyamotoi WGS.</title>
        <authorList>
            <person name="Gabriele M."/>
            <person name="Kuleshov K.V."/>
            <person name="Hepner S."/>
            <person name="Hoornstra D."/>
            <person name="Hovius J.W."/>
            <person name="Platonov A.E."/>
            <person name="Fingerle V."/>
            <person name="Strube C."/>
        </authorList>
    </citation>
    <scope>NUCLEOTIDE SEQUENCE</scope>
    <source>
        <strain evidence="2">ZStruIII14-9</strain>
        <plasmid evidence="2">pZSt-cp30-1</plasmid>
    </source>
</reference>
<gene>
    <name evidence="2" type="ORF">O5404_07800</name>
</gene>
<organism evidence="2 3">
    <name type="scientific">Borrelia miyamotoi</name>
    <dbReference type="NCBI Taxonomy" id="47466"/>
    <lineage>
        <taxon>Bacteria</taxon>
        <taxon>Pseudomonadati</taxon>
        <taxon>Spirochaetota</taxon>
        <taxon>Spirochaetia</taxon>
        <taxon>Spirochaetales</taxon>
        <taxon>Borreliaceae</taxon>
        <taxon>Borrelia</taxon>
    </lineage>
</organism>
<keyword evidence="2" id="KW-0614">Plasmid</keyword>
<evidence type="ECO:0000256" key="1">
    <source>
        <dbReference type="SAM" id="MobiDB-lite"/>
    </source>
</evidence>
<feature type="region of interest" description="Disordered" evidence="1">
    <location>
        <begin position="43"/>
        <end position="62"/>
    </location>
</feature>
<dbReference type="Pfam" id="PF02989">
    <property type="entry name" value="DUF228"/>
    <property type="match status" value="1"/>
</dbReference>
<proteinExistence type="predicted"/>
<accession>A0AAX3JQ79</accession>
<evidence type="ECO:0000313" key="2">
    <source>
        <dbReference type="EMBL" id="WAZ72918.1"/>
    </source>
</evidence>
<feature type="region of interest" description="Disordered" evidence="1">
    <location>
        <begin position="1"/>
        <end position="23"/>
    </location>
</feature>
<feature type="compositionally biased region" description="Basic and acidic residues" evidence="1">
    <location>
        <begin position="1"/>
        <end position="19"/>
    </location>
</feature>